<protein>
    <submittedName>
        <fullName evidence="5">GntR family transcriptional regulator</fullName>
    </submittedName>
</protein>
<evidence type="ECO:0000256" key="2">
    <source>
        <dbReference type="ARBA" id="ARBA00023125"/>
    </source>
</evidence>
<dbReference type="PROSITE" id="PS50949">
    <property type="entry name" value="HTH_GNTR"/>
    <property type="match status" value="1"/>
</dbReference>
<evidence type="ECO:0000259" key="4">
    <source>
        <dbReference type="PROSITE" id="PS50949"/>
    </source>
</evidence>
<evidence type="ECO:0000313" key="6">
    <source>
        <dbReference type="Proteomes" id="UP001549106"/>
    </source>
</evidence>
<evidence type="ECO:0000313" key="5">
    <source>
        <dbReference type="EMBL" id="MET3749140.1"/>
    </source>
</evidence>
<dbReference type="InterPro" id="IPR036388">
    <property type="entry name" value="WH-like_DNA-bd_sf"/>
</dbReference>
<feature type="domain" description="HTH gntR-type" evidence="4">
    <location>
        <begin position="7"/>
        <end position="75"/>
    </location>
</feature>
<dbReference type="Proteomes" id="UP001549106">
    <property type="component" value="Unassembled WGS sequence"/>
</dbReference>
<evidence type="ECO:0000256" key="1">
    <source>
        <dbReference type="ARBA" id="ARBA00023015"/>
    </source>
</evidence>
<dbReference type="RefSeq" id="WP_179979119.1">
    <property type="nucleotide sequence ID" value="NZ_JANJZT010000002.1"/>
</dbReference>
<dbReference type="SUPFAM" id="SSF46785">
    <property type="entry name" value="Winged helix' DNA-binding domain"/>
    <property type="match status" value="1"/>
</dbReference>
<dbReference type="InterPro" id="IPR000524">
    <property type="entry name" value="Tscrpt_reg_HTH_GntR"/>
</dbReference>
<dbReference type="InterPro" id="IPR036390">
    <property type="entry name" value="WH_DNA-bd_sf"/>
</dbReference>
<keyword evidence="6" id="KW-1185">Reference proteome</keyword>
<reference evidence="5 6" key="1">
    <citation type="submission" date="2024-06" db="EMBL/GenBank/DDBJ databases">
        <title>Genomic Encyclopedia of Type Strains, Phase IV (KMG-IV): sequencing the most valuable type-strain genomes for metagenomic binning, comparative biology and taxonomic classification.</title>
        <authorList>
            <person name="Goeker M."/>
        </authorList>
    </citation>
    <scope>NUCLEOTIDE SEQUENCE [LARGE SCALE GENOMIC DNA]</scope>
    <source>
        <strain evidence="5 6">DSM 29492</strain>
    </source>
</reference>
<keyword evidence="2" id="KW-0238">DNA-binding</keyword>
<proteinExistence type="predicted"/>
<name>A0ABV2LY66_9FIRM</name>
<dbReference type="PRINTS" id="PR00035">
    <property type="entry name" value="HTHGNTR"/>
</dbReference>
<keyword evidence="1" id="KW-0805">Transcription regulation</keyword>
<dbReference type="SMART" id="SM00345">
    <property type="entry name" value="HTH_GNTR"/>
    <property type="match status" value="1"/>
</dbReference>
<comment type="caution">
    <text evidence="5">The sequence shown here is derived from an EMBL/GenBank/DDBJ whole genome shotgun (WGS) entry which is preliminary data.</text>
</comment>
<dbReference type="Gene3D" id="1.10.10.10">
    <property type="entry name" value="Winged helix-like DNA-binding domain superfamily/Winged helix DNA-binding domain"/>
    <property type="match status" value="1"/>
</dbReference>
<keyword evidence="3" id="KW-0804">Transcription</keyword>
<gene>
    <name evidence="5" type="ORF">ABID24_000363</name>
</gene>
<dbReference type="EMBL" id="JBEPMJ010000002">
    <property type="protein sequence ID" value="MET3749140.1"/>
    <property type="molecule type" value="Genomic_DNA"/>
</dbReference>
<dbReference type="CDD" id="cd07377">
    <property type="entry name" value="WHTH_GntR"/>
    <property type="match status" value="1"/>
</dbReference>
<dbReference type="Pfam" id="PF00392">
    <property type="entry name" value="GntR"/>
    <property type="match status" value="1"/>
</dbReference>
<dbReference type="PANTHER" id="PTHR38445:SF9">
    <property type="entry name" value="HTH-TYPE TRANSCRIPTIONAL REPRESSOR YTRA"/>
    <property type="match status" value="1"/>
</dbReference>
<accession>A0ABV2LY66</accession>
<organism evidence="5 6">
    <name type="scientific">Blautia caecimuris</name>
    <dbReference type="NCBI Taxonomy" id="1796615"/>
    <lineage>
        <taxon>Bacteria</taxon>
        <taxon>Bacillati</taxon>
        <taxon>Bacillota</taxon>
        <taxon>Clostridia</taxon>
        <taxon>Lachnospirales</taxon>
        <taxon>Lachnospiraceae</taxon>
        <taxon>Blautia</taxon>
    </lineage>
</organism>
<dbReference type="PANTHER" id="PTHR38445">
    <property type="entry name" value="HTH-TYPE TRANSCRIPTIONAL REPRESSOR YTRA"/>
    <property type="match status" value="1"/>
</dbReference>
<evidence type="ECO:0000256" key="3">
    <source>
        <dbReference type="ARBA" id="ARBA00023163"/>
    </source>
</evidence>
<sequence>MDYQDRRPIYEQVTEKFRVLIYQEALPAGSRLPSVRQLAMELSINPNTIQRAYAELEQEGLIYPVKGRGNFVADANQILKIKREDYRKELRKTVQKGQSLGIQKGELIQVVNSCYEEEGQ</sequence>